<dbReference type="GO" id="GO:0051213">
    <property type="term" value="F:dioxygenase activity"/>
    <property type="evidence" value="ECO:0007669"/>
    <property type="project" value="UniProtKB-KW"/>
</dbReference>
<accession>A0A6G6IS35</accession>
<evidence type="ECO:0000256" key="1">
    <source>
        <dbReference type="ARBA" id="ARBA00022714"/>
    </source>
</evidence>
<sequence length="349" mass="38146">MPFLDNAWYLAAWSSELGDQPLGRIIAGRHIVIFRQAEGTLCAVGNRCPHRFAPLHLGKVVGNAIECPYHGLRFGADGHCVFNPHGTGKIPAAAKVPGYPLVERHRGVWLWLGEAELADPGLIPDYSFLDDCPASALVVHLMETEGNYQLLLDNLLDLSHVDYLHVGSLSAGNFATTLPEVREAGTSVHADWWMGNSPVPPTTAQSMNLSGPDIRLDQWLEVRWDAPCNLVLRAGATEPGTVREAGIDTLSLHALTPATETSTHYFFANTRNFRVDDAAMTALMKEIVANQFNGEDKPMIEAQQRMMGTADLFSLKPVLLPQDGAAVRVRRKLEQMIKAEKTRPAAVGG</sequence>
<dbReference type="InterPro" id="IPR017941">
    <property type="entry name" value="Rieske_2Fe-2S"/>
</dbReference>
<dbReference type="GO" id="GO:0046872">
    <property type="term" value="F:metal ion binding"/>
    <property type="evidence" value="ECO:0007669"/>
    <property type="project" value="UniProtKB-KW"/>
</dbReference>
<dbReference type="Gene3D" id="2.102.10.10">
    <property type="entry name" value="Rieske [2Fe-2S] iron-sulphur domain"/>
    <property type="match status" value="1"/>
</dbReference>
<dbReference type="CDD" id="cd08878">
    <property type="entry name" value="RHO_alpha_C_DMO-like"/>
    <property type="match status" value="1"/>
</dbReference>
<reference evidence="7 8" key="1">
    <citation type="submission" date="2020-02" db="EMBL/GenBank/DDBJ databases">
        <title>Integrative conjugative elements (ICEs) and plasmids drive adaptation of Pseudomonas nitroreducens strain HBP1 to wastewater environment.</title>
        <authorList>
            <person name="Sentchilo V."/>
            <person name="Carraro N."/>
            <person name="Bertelli C."/>
            <person name="van der Meer J.R."/>
        </authorList>
    </citation>
    <scope>NUCLEOTIDE SEQUENCE [LARGE SCALE GENOMIC DNA]</scope>
    <source>
        <strain evidence="7 8">HBP1</strain>
    </source>
</reference>
<keyword evidence="4" id="KW-0408">Iron</keyword>
<dbReference type="Pfam" id="PF00355">
    <property type="entry name" value="Rieske"/>
    <property type="match status" value="1"/>
</dbReference>
<protein>
    <submittedName>
        <fullName evidence="7">Aromatic ring-hydroxylating dioxygenase subunit alpha</fullName>
    </submittedName>
</protein>
<feature type="domain" description="Rieske" evidence="6">
    <location>
        <begin position="8"/>
        <end position="110"/>
    </location>
</feature>
<dbReference type="Gene3D" id="3.90.380.10">
    <property type="entry name" value="Naphthalene 1,2-dioxygenase Alpha Subunit, Chain A, domain 1"/>
    <property type="match status" value="1"/>
</dbReference>
<proteinExistence type="predicted"/>
<evidence type="ECO:0000259" key="6">
    <source>
        <dbReference type="PROSITE" id="PS51296"/>
    </source>
</evidence>
<dbReference type="InterPro" id="IPR044043">
    <property type="entry name" value="VanA_C_cat"/>
</dbReference>
<dbReference type="AlphaFoldDB" id="A0A6G6IS35"/>
<dbReference type="Pfam" id="PF19112">
    <property type="entry name" value="VanA_C"/>
    <property type="match status" value="1"/>
</dbReference>
<dbReference type="EMBL" id="CP049140">
    <property type="protein sequence ID" value="QIE86006.1"/>
    <property type="molecule type" value="Genomic_DNA"/>
</dbReference>
<keyword evidence="1" id="KW-0001">2Fe-2S</keyword>
<dbReference type="PANTHER" id="PTHR21266">
    <property type="entry name" value="IRON-SULFUR DOMAIN CONTAINING PROTEIN"/>
    <property type="match status" value="1"/>
</dbReference>
<dbReference type="InterPro" id="IPR036922">
    <property type="entry name" value="Rieske_2Fe-2S_sf"/>
</dbReference>
<evidence type="ECO:0000256" key="3">
    <source>
        <dbReference type="ARBA" id="ARBA00023002"/>
    </source>
</evidence>
<dbReference type="PROSITE" id="PS51296">
    <property type="entry name" value="RIESKE"/>
    <property type="match status" value="1"/>
</dbReference>
<evidence type="ECO:0000256" key="4">
    <source>
        <dbReference type="ARBA" id="ARBA00023004"/>
    </source>
</evidence>
<dbReference type="SUPFAM" id="SSF50022">
    <property type="entry name" value="ISP domain"/>
    <property type="match status" value="1"/>
</dbReference>
<dbReference type="SUPFAM" id="SSF55961">
    <property type="entry name" value="Bet v1-like"/>
    <property type="match status" value="1"/>
</dbReference>
<keyword evidence="3" id="KW-0560">Oxidoreductase</keyword>
<dbReference type="RefSeq" id="WP_024767611.1">
    <property type="nucleotide sequence ID" value="NZ_CP049140.1"/>
</dbReference>
<dbReference type="PANTHER" id="PTHR21266:SF60">
    <property type="entry name" value="3-KETOSTEROID-9-ALPHA-MONOOXYGENASE, OXYGENASE COMPONENT"/>
    <property type="match status" value="1"/>
</dbReference>
<evidence type="ECO:0000313" key="8">
    <source>
        <dbReference type="Proteomes" id="UP000501063"/>
    </source>
</evidence>
<dbReference type="GO" id="GO:0051537">
    <property type="term" value="F:2 iron, 2 sulfur cluster binding"/>
    <property type="evidence" value="ECO:0007669"/>
    <property type="project" value="UniProtKB-KW"/>
</dbReference>
<keyword evidence="7" id="KW-0223">Dioxygenase</keyword>
<organism evidence="7 8">
    <name type="scientific">Pseudomonas nitroreducens</name>
    <dbReference type="NCBI Taxonomy" id="46680"/>
    <lineage>
        <taxon>Bacteria</taxon>
        <taxon>Pseudomonadati</taxon>
        <taxon>Pseudomonadota</taxon>
        <taxon>Gammaproteobacteria</taxon>
        <taxon>Pseudomonadales</taxon>
        <taxon>Pseudomonadaceae</taxon>
        <taxon>Pseudomonas</taxon>
    </lineage>
</organism>
<dbReference type="Proteomes" id="UP000501063">
    <property type="component" value="Chromosome"/>
</dbReference>
<dbReference type="InterPro" id="IPR050584">
    <property type="entry name" value="Cholesterol_7-desaturase"/>
</dbReference>
<name>A0A6G6IS35_PSENT</name>
<evidence type="ECO:0000313" key="7">
    <source>
        <dbReference type="EMBL" id="QIE86006.1"/>
    </source>
</evidence>
<keyword evidence="5" id="KW-0411">Iron-sulfur</keyword>
<evidence type="ECO:0000256" key="2">
    <source>
        <dbReference type="ARBA" id="ARBA00022723"/>
    </source>
</evidence>
<evidence type="ECO:0000256" key="5">
    <source>
        <dbReference type="ARBA" id="ARBA00023014"/>
    </source>
</evidence>
<gene>
    <name evidence="7" type="ORF">G5B91_06890</name>
</gene>
<keyword evidence="2" id="KW-0479">Metal-binding</keyword>
<dbReference type="KEGG" id="pnt:G5B91_06890"/>